<dbReference type="PANTHER" id="PTHR46170">
    <property type="entry name" value="GATOR COMPLEX PROTEIN WDR59"/>
    <property type="match status" value="1"/>
</dbReference>
<dbReference type="GO" id="GO:1904263">
    <property type="term" value="P:positive regulation of TORC1 signaling"/>
    <property type="evidence" value="ECO:0007669"/>
    <property type="project" value="TreeGrafter"/>
</dbReference>
<evidence type="ECO:0000256" key="2">
    <source>
        <dbReference type="ARBA" id="ARBA00022737"/>
    </source>
</evidence>
<dbReference type="GO" id="GO:0005774">
    <property type="term" value="C:vacuolar membrane"/>
    <property type="evidence" value="ECO:0007669"/>
    <property type="project" value="TreeGrafter"/>
</dbReference>
<dbReference type="Pfam" id="PF17120">
    <property type="entry name" value="zf-RING_16"/>
    <property type="match status" value="1"/>
</dbReference>
<feature type="region of interest" description="Disordered" evidence="4">
    <location>
        <begin position="1"/>
        <end position="42"/>
    </location>
</feature>
<evidence type="ECO:0000256" key="3">
    <source>
        <dbReference type="PROSITE-ProRule" id="PRU00221"/>
    </source>
</evidence>
<dbReference type="PROSITE" id="PS50082">
    <property type="entry name" value="WD_REPEATS_2"/>
    <property type="match status" value="1"/>
</dbReference>
<name>A0A9P7JWB7_9AGAM</name>
<feature type="region of interest" description="Disordered" evidence="4">
    <location>
        <begin position="828"/>
        <end position="848"/>
    </location>
</feature>
<dbReference type="InterPro" id="IPR015943">
    <property type="entry name" value="WD40/YVTN_repeat-like_dom_sf"/>
</dbReference>
<feature type="region of interest" description="Disordered" evidence="4">
    <location>
        <begin position="593"/>
        <end position="639"/>
    </location>
</feature>
<accession>A0A9P7JWB7</accession>
<dbReference type="GeneID" id="64702469"/>
<dbReference type="PROSITE" id="PS50294">
    <property type="entry name" value="WD_REPEATS_REGION"/>
    <property type="match status" value="1"/>
</dbReference>
<dbReference type="CDD" id="cd16488">
    <property type="entry name" value="mRING-H2-C3H3C2_Mio-like"/>
    <property type="match status" value="1"/>
</dbReference>
<evidence type="ECO:0000256" key="4">
    <source>
        <dbReference type="SAM" id="MobiDB-lite"/>
    </source>
</evidence>
<feature type="region of interest" description="Disordered" evidence="4">
    <location>
        <begin position="67"/>
        <end position="94"/>
    </location>
</feature>
<dbReference type="RefSeq" id="XP_041295643.1">
    <property type="nucleotide sequence ID" value="XM_041440210.1"/>
</dbReference>
<dbReference type="GO" id="GO:0035859">
    <property type="term" value="C:Seh1-associated complex"/>
    <property type="evidence" value="ECO:0007669"/>
    <property type="project" value="TreeGrafter"/>
</dbReference>
<evidence type="ECO:0000259" key="5">
    <source>
        <dbReference type="Pfam" id="PF17120"/>
    </source>
</evidence>
<feature type="compositionally biased region" description="Polar residues" evidence="4">
    <location>
        <begin position="1"/>
        <end position="20"/>
    </location>
</feature>
<dbReference type="InterPro" id="IPR049566">
    <property type="entry name" value="WDR59_RTC1-like_RING_Znf"/>
</dbReference>
<comment type="caution">
    <text evidence="6">The sequence shown here is derived from an EMBL/GenBank/DDBJ whole genome shotgun (WGS) entry which is preliminary data.</text>
</comment>
<feature type="region of interest" description="Disordered" evidence="4">
    <location>
        <begin position="507"/>
        <end position="528"/>
    </location>
</feature>
<evidence type="ECO:0000313" key="6">
    <source>
        <dbReference type="EMBL" id="KAG2113085.1"/>
    </source>
</evidence>
<sequence length="1388" mass="152964">MSRSSSKSQPAAHGPQSQSARIRIANESAAPDRDVGPVPSSLSLLTARRPSWAPPLYDHTQEMTTGLGSYRDVPSFGTTKTAPPSSSPEDSGNFQRNLHIDMKELVGDAVGNVRILCVTKKMSISPASRDIVLAARRGLFIIDLEAPLEVPRFLPQGGTWDVADVQWNPHRARAEYIVSTSSEKLLIWNLMMVGKTSIEHILHSHYRAITDINWHTKEPDIVSSVGIDAWVWSWDIREPRKPVLGLCAFNAGGTQVKWNRQDPNVLASSHMNEVLIWDRRKGSLPTARIKAHTAKIYGIDWAHERMHDLVTCSLDKTIKVWNAHDAPSFSFNQSSQAEIEPRSKISTRYPVWRARNLPFGHGVLSLPQRGDTTLEMYSLEGSEVGTPVEVFEGHADVVKEFVWRKGGLEGGDYHLITWSKDRTLRFWPVDAEIMEKVGHTATTRAPSHPHLQRSRFFTDKSFRHPPIATDVHPPLLSAPIGHRGILAEVRTSTLPSRVTTNTVAGASAVASRDKDHNPVLQPHHGSAARGRGALLLDAPGSAALSIPGTTLKPHIQHIPGTPATMTMTRGHALGGRSARMDALQWLASIKVGERREDSASGPESRVSSGERGLERDESVPPGQKRKRSGSRVVDGDGTQSLQDEITSALTKLQTSKIKLEKHDLTKRRTCTLGLHGPWGESSSVSVFIRISFRFPKTYPQSGVPDIDLERNPLVSMQSRAFMLRRLKGIRERRRPCLEACLRFLLFGDEDERVGIPRGIDSESSNEEEEDSARKEEGGRKSRDFTVSLLRNNKNLAEPRTSQGVFGPNGELVCFFRAPPRIVRNPMNEMSASPVTTPASRSSPSAQRLFQPPSLLSDAVRRLDMAAIDRDRLLDSLPRSSGDNDTTMRIMTNLLTFSHRHHHKRHESMTTPASSLPTANPSYAKVPVLTRRSTVLIEGPTDTAFAQRKVAEAYVFGHDGESVGAICEANAKIAHEHGQWSHERVWRILRGLFPASVTKGAGPSKIARKIIDSLYKEYCASHDVQMLAMLGIILLRAFASLPDTVPNTPSANDPSSISPTPEEDYFSFVRRKGPRAAALSPGWPRLSSTSPTAPPLMASSLSMSNTSRGSWSSLFNTGSMRQFMSGVQESISTPLSIDTLQIPTRTPMSTPLPLPGSESAGSVVLRLPNLDAPRRGKTSTLMSPVSKSWSDTSVLSTLAPAVPLSPSVRGRRPTFSQVISPKQVIQEKRLVIEEELVEEKPVAYDQQILAQYKCHVLAYAEMLFRWQLLNKRLELLKSAKITVFHANNREATFDVQHACGKCNRALDPHTSCCGVRTLKPRCSLCRLPVKGLSRTCGNCLHVTHLGCWRDATSNVCGSGCGCRCRGELRPDLRASMVPSSKPAPSALSR</sequence>
<organism evidence="6 7">
    <name type="scientific">Suillus discolor</name>
    <dbReference type="NCBI Taxonomy" id="1912936"/>
    <lineage>
        <taxon>Eukaryota</taxon>
        <taxon>Fungi</taxon>
        <taxon>Dikarya</taxon>
        <taxon>Basidiomycota</taxon>
        <taxon>Agaricomycotina</taxon>
        <taxon>Agaricomycetes</taxon>
        <taxon>Agaricomycetidae</taxon>
        <taxon>Boletales</taxon>
        <taxon>Suillineae</taxon>
        <taxon>Suillaceae</taxon>
        <taxon>Suillus</taxon>
    </lineage>
</organism>
<dbReference type="GO" id="GO:0034198">
    <property type="term" value="P:cellular response to amino acid starvation"/>
    <property type="evidence" value="ECO:0007669"/>
    <property type="project" value="TreeGrafter"/>
</dbReference>
<evidence type="ECO:0000256" key="1">
    <source>
        <dbReference type="ARBA" id="ARBA00022574"/>
    </source>
</evidence>
<proteinExistence type="predicted"/>
<dbReference type="Proteomes" id="UP000823399">
    <property type="component" value="Unassembled WGS sequence"/>
</dbReference>
<dbReference type="InterPro" id="IPR049567">
    <property type="entry name" value="WDR59-like"/>
</dbReference>
<keyword evidence="1 3" id="KW-0853">WD repeat</keyword>
<feature type="domain" description="WDR59/RTC1-like RING zinc finger" evidence="5">
    <location>
        <begin position="1318"/>
        <end position="1364"/>
    </location>
</feature>
<feature type="compositionally biased region" description="Basic and acidic residues" evidence="4">
    <location>
        <begin position="771"/>
        <end position="783"/>
    </location>
</feature>
<dbReference type="InterPro" id="IPR001680">
    <property type="entry name" value="WD40_rpt"/>
</dbReference>
<keyword evidence="2" id="KW-0677">Repeat</keyword>
<dbReference type="PANTHER" id="PTHR46170:SF1">
    <property type="entry name" value="GATOR COMPLEX PROTEIN WDR59"/>
    <property type="match status" value="1"/>
</dbReference>
<feature type="repeat" description="WD" evidence="3">
    <location>
        <begin position="289"/>
        <end position="322"/>
    </location>
</feature>
<keyword evidence="7" id="KW-1185">Reference proteome</keyword>
<feature type="compositionally biased region" description="Polar residues" evidence="4">
    <location>
        <begin position="828"/>
        <end position="847"/>
    </location>
</feature>
<evidence type="ECO:0000313" key="7">
    <source>
        <dbReference type="Proteomes" id="UP000823399"/>
    </source>
</evidence>
<dbReference type="SMART" id="SM00320">
    <property type="entry name" value="WD40"/>
    <property type="match status" value="5"/>
</dbReference>
<dbReference type="Gene3D" id="2.130.10.10">
    <property type="entry name" value="YVTN repeat-like/Quinoprotein amine dehydrogenase"/>
    <property type="match status" value="1"/>
</dbReference>
<dbReference type="InterPro" id="IPR036322">
    <property type="entry name" value="WD40_repeat_dom_sf"/>
</dbReference>
<dbReference type="OrthoDB" id="311712at2759"/>
<dbReference type="GO" id="GO:0035591">
    <property type="term" value="F:signaling adaptor activity"/>
    <property type="evidence" value="ECO:0007669"/>
    <property type="project" value="TreeGrafter"/>
</dbReference>
<feature type="compositionally biased region" description="Polar residues" evidence="4">
    <location>
        <begin position="76"/>
        <end position="94"/>
    </location>
</feature>
<dbReference type="SUPFAM" id="SSF50978">
    <property type="entry name" value="WD40 repeat-like"/>
    <property type="match status" value="1"/>
</dbReference>
<gene>
    <name evidence="6" type="ORF">F5147DRAFT_752145</name>
</gene>
<reference evidence="6" key="1">
    <citation type="journal article" date="2020" name="New Phytol.">
        <title>Comparative genomics reveals dynamic genome evolution in host specialist ectomycorrhizal fungi.</title>
        <authorList>
            <person name="Lofgren L.A."/>
            <person name="Nguyen N.H."/>
            <person name="Vilgalys R."/>
            <person name="Ruytinx J."/>
            <person name="Liao H.L."/>
            <person name="Branco S."/>
            <person name="Kuo A."/>
            <person name="LaButti K."/>
            <person name="Lipzen A."/>
            <person name="Andreopoulos W."/>
            <person name="Pangilinan J."/>
            <person name="Riley R."/>
            <person name="Hundley H."/>
            <person name="Na H."/>
            <person name="Barry K."/>
            <person name="Grigoriev I.V."/>
            <person name="Stajich J.E."/>
            <person name="Kennedy P.G."/>
        </authorList>
    </citation>
    <scope>NUCLEOTIDE SEQUENCE</scope>
    <source>
        <strain evidence="6">FC423</strain>
    </source>
</reference>
<dbReference type="EMBL" id="JABBWM010000013">
    <property type="protein sequence ID" value="KAG2113085.1"/>
    <property type="molecule type" value="Genomic_DNA"/>
</dbReference>
<protein>
    <recommendedName>
        <fullName evidence="5">WDR59/RTC1-like RING zinc finger domain-containing protein</fullName>
    </recommendedName>
</protein>
<feature type="region of interest" description="Disordered" evidence="4">
    <location>
        <begin position="755"/>
        <end position="784"/>
    </location>
</feature>